<dbReference type="eggNOG" id="ENOG5030NMK">
    <property type="taxonomic scope" value="Bacteria"/>
</dbReference>
<dbReference type="AlphaFoldDB" id="A9BBM9"/>
<dbReference type="EMBL" id="CP000878">
    <property type="protein sequence ID" value="ABX09241.1"/>
    <property type="molecule type" value="Genomic_DNA"/>
</dbReference>
<reference evidence="1 2" key="1">
    <citation type="journal article" date="2007" name="PLoS Genet.">
        <title>Patterns and implications of gene gain and loss in the evolution of Prochlorococcus.</title>
        <authorList>
            <person name="Kettler G.C."/>
            <person name="Martiny A.C."/>
            <person name="Huang K."/>
            <person name="Zucker J."/>
            <person name="Coleman M.L."/>
            <person name="Rodrigue S."/>
            <person name="Chen F."/>
            <person name="Lapidus A."/>
            <person name="Ferriera S."/>
            <person name="Johnson J."/>
            <person name="Steglich C."/>
            <person name="Church G.M."/>
            <person name="Richardson P."/>
            <person name="Chisholm S.W."/>
        </authorList>
    </citation>
    <scope>NUCLEOTIDE SEQUENCE [LARGE SCALE GENOMIC DNA]</scope>
    <source>
        <strain evidence="2">MIT 9211</strain>
    </source>
</reference>
<protein>
    <submittedName>
        <fullName evidence="1">Uncharacterized protein</fullName>
    </submittedName>
</protein>
<evidence type="ECO:0000313" key="1">
    <source>
        <dbReference type="EMBL" id="ABX09241.1"/>
    </source>
</evidence>
<name>A9BBM9_PROM4</name>
<accession>A9BBM9</accession>
<dbReference type="KEGG" id="pmj:P9211_13101"/>
<proteinExistence type="predicted"/>
<keyword evidence="2" id="KW-1185">Reference proteome</keyword>
<dbReference type="Proteomes" id="UP000000788">
    <property type="component" value="Chromosome"/>
</dbReference>
<sequence length="87" mass="10327">MEKTTFHNDKYSIRRQRQHELLVALINRQEDLELMNTDARSLNGSNREIDPARWIDHNRRILEKYQSLVRSAMTLDALLDSEQSENS</sequence>
<dbReference type="HOGENOM" id="CLU_166144_1_0_3"/>
<organism evidence="1 2">
    <name type="scientific">Prochlorococcus marinus (strain MIT 9211)</name>
    <dbReference type="NCBI Taxonomy" id="93059"/>
    <lineage>
        <taxon>Bacteria</taxon>
        <taxon>Bacillati</taxon>
        <taxon>Cyanobacteriota</taxon>
        <taxon>Cyanophyceae</taxon>
        <taxon>Synechococcales</taxon>
        <taxon>Prochlorococcaceae</taxon>
        <taxon>Prochlorococcus</taxon>
    </lineage>
</organism>
<evidence type="ECO:0000313" key="2">
    <source>
        <dbReference type="Proteomes" id="UP000000788"/>
    </source>
</evidence>
<dbReference type="STRING" id="93059.P9211_13101"/>
<gene>
    <name evidence="1" type="ordered locus">P9211_13101</name>
</gene>
<dbReference type="OrthoDB" id="559438at2"/>
<dbReference type="RefSeq" id="WP_012195862.1">
    <property type="nucleotide sequence ID" value="NC_009976.1"/>
</dbReference>